<dbReference type="EMBL" id="CABFMQ020000090">
    <property type="protein sequence ID" value="VTZ51176.1"/>
    <property type="molecule type" value="Genomic_DNA"/>
</dbReference>
<dbReference type="Proteomes" id="UP000485880">
    <property type="component" value="Unassembled WGS sequence"/>
</dbReference>
<protein>
    <submittedName>
        <fullName evidence="1">Uncharacterized protein</fullName>
    </submittedName>
</protein>
<keyword evidence="2" id="KW-1185">Reference proteome</keyword>
<name>A0A8B6M8H2_METTU</name>
<evidence type="ECO:0000313" key="1">
    <source>
        <dbReference type="EMBL" id="VTZ51176.1"/>
    </source>
</evidence>
<comment type="caution">
    <text evidence="1">The sequence shown here is derived from an EMBL/GenBank/DDBJ whole genome shotgun (WGS) entry which is preliminary data.</text>
</comment>
<proteinExistence type="predicted"/>
<organism evidence="1 2">
    <name type="scientific">Methylocella tundrae</name>
    <dbReference type="NCBI Taxonomy" id="227605"/>
    <lineage>
        <taxon>Bacteria</taxon>
        <taxon>Pseudomonadati</taxon>
        <taxon>Pseudomonadota</taxon>
        <taxon>Alphaproteobacteria</taxon>
        <taxon>Hyphomicrobiales</taxon>
        <taxon>Beijerinckiaceae</taxon>
        <taxon>Methylocella</taxon>
    </lineage>
</organism>
<dbReference type="AlphaFoldDB" id="A0A8B6M8H2"/>
<evidence type="ECO:0000313" key="2">
    <source>
        <dbReference type="Proteomes" id="UP000485880"/>
    </source>
</evidence>
<sequence>MNVPIFINFMKRLVKDAKQISIFYSRPEGQFNSFSHAFDCTEDATLAIGPTQCDDDPS</sequence>
<gene>
    <name evidence="1" type="ORF">MPC4_320008</name>
</gene>
<reference evidence="1 2" key="1">
    <citation type="submission" date="2019-05" db="EMBL/GenBank/DDBJ databases">
        <authorList>
            <person name="Farhan Ul Haque M."/>
        </authorList>
    </citation>
    <scope>NUCLEOTIDE SEQUENCE [LARGE SCALE GENOMIC DNA]</scope>
    <source>
        <strain evidence="1">2</strain>
    </source>
</reference>
<accession>A0A8B6M8H2</accession>